<dbReference type="EMBL" id="CP115541">
    <property type="protein sequence ID" value="WNH52799.1"/>
    <property type="molecule type" value="Genomic_DNA"/>
</dbReference>
<keyword evidence="4" id="KW-1185">Reference proteome</keyword>
<accession>A0ABY9YRH9</accession>
<proteinExistence type="predicted"/>
<organism evidence="3 4">
    <name type="scientific">Stenotrophomonas oahuensis</name>
    <dbReference type="NCBI Taxonomy" id="3003271"/>
    <lineage>
        <taxon>Bacteria</taxon>
        <taxon>Pseudomonadati</taxon>
        <taxon>Pseudomonadota</taxon>
        <taxon>Gammaproteobacteria</taxon>
        <taxon>Lysobacterales</taxon>
        <taxon>Lysobacteraceae</taxon>
        <taxon>Stenotrophomonas</taxon>
    </lineage>
</organism>
<keyword evidence="2" id="KW-1133">Transmembrane helix</keyword>
<keyword evidence="2" id="KW-0472">Membrane</keyword>
<keyword evidence="1" id="KW-0175">Coiled coil</keyword>
<evidence type="ECO:0000256" key="1">
    <source>
        <dbReference type="SAM" id="Coils"/>
    </source>
</evidence>
<dbReference type="Proteomes" id="UP001302072">
    <property type="component" value="Chromosome"/>
</dbReference>
<feature type="transmembrane region" description="Helical" evidence="2">
    <location>
        <begin position="12"/>
        <end position="28"/>
    </location>
</feature>
<protein>
    <recommendedName>
        <fullName evidence="5">DUF2730 domain-containing protein</fullName>
    </recommendedName>
</protein>
<dbReference type="RefSeq" id="WP_311191982.1">
    <property type="nucleotide sequence ID" value="NZ_CP115541.1"/>
</dbReference>
<feature type="coiled-coil region" evidence="1">
    <location>
        <begin position="48"/>
        <end position="75"/>
    </location>
</feature>
<reference evidence="3 4" key="1">
    <citation type="submission" date="2022-12" db="EMBL/GenBank/DDBJ databases">
        <title>Two new species, Stenotrophomonas aracearum and Stenotrophomonas oahuensis, isolated from Anthurium (Araceae family) in Hawaii.</title>
        <authorList>
            <person name="Chunag S.C."/>
            <person name="Dobhal S."/>
            <person name="Alvarez A."/>
            <person name="Arif M."/>
        </authorList>
    </citation>
    <scope>NUCLEOTIDE SEQUENCE [LARGE SCALE GENOMIC DNA]</scope>
    <source>
        <strain evidence="3 4">A5586</strain>
    </source>
</reference>
<evidence type="ECO:0000256" key="2">
    <source>
        <dbReference type="SAM" id="Phobius"/>
    </source>
</evidence>
<evidence type="ECO:0008006" key="5">
    <source>
        <dbReference type="Google" id="ProtNLM"/>
    </source>
</evidence>
<sequence length="112" mass="12592">MAGPDVGEGAPWWLAGSFLAFWIVRETWGAMLSRRKERTETDANVQLVEGLSKRVEALENRLTTQDQRLQQEVDMRLRAQEEASKLRMRILQLESVLRGLGAVIPDAEGVSA</sequence>
<keyword evidence="2" id="KW-0812">Transmembrane</keyword>
<evidence type="ECO:0000313" key="3">
    <source>
        <dbReference type="EMBL" id="WNH52799.1"/>
    </source>
</evidence>
<name>A0ABY9YRH9_9GAMM</name>
<evidence type="ECO:0000313" key="4">
    <source>
        <dbReference type="Proteomes" id="UP001302072"/>
    </source>
</evidence>
<gene>
    <name evidence="3" type="ORF">PDM29_00575</name>
</gene>